<dbReference type="Proteomes" id="UP000648984">
    <property type="component" value="Unassembled WGS sequence"/>
</dbReference>
<evidence type="ECO:0000313" key="1">
    <source>
        <dbReference type="EMBL" id="NMG76873.1"/>
    </source>
</evidence>
<proteinExistence type="predicted"/>
<dbReference type="RefSeq" id="WP_169262005.1">
    <property type="nucleotide sequence ID" value="NZ_WTVQ01000042.1"/>
</dbReference>
<organism evidence="1 2">
    <name type="scientific">Aromatoleum diolicum</name>
    <dbReference type="NCBI Taxonomy" id="75796"/>
    <lineage>
        <taxon>Bacteria</taxon>
        <taxon>Pseudomonadati</taxon>
        <taxon>Pseudomonadota</taxon>
        <taxon>Betaproteobacteria</taxon>
        <taxon>Rhodocyclales</taxon>
        <taxon>Rhodocyclaceae</taxon>
        <taxon>Aromatoleum</taxon>
    </lineage>
</organism>
<dbReference type="EMBL" id="WTVQ01000042">
    <property type="protein sequence ID" value="NMG76873.1"/>
    <property type="molecule type" value="Genomic_DNA"/>
</dbReference>
<sequence length="146" mass="15428">MKQDAFLPVPDAVWESLHSHRAGSLARGAKGFGWAASHATKRRLGREMAAAVHNAGAVHHPEFRCPAIAVGFRELPGILRLDDNDSMEHSADDGAPDALGVVAVVIAAGETSFDAASLDAIVLPVRRTVMEDVLEQEQIGKVGSEG</sequence>
<evidence type="ECO:0000313" key="2">
    <source>
        <dbReference type="Proteomes" id="UP000648984"/>
    </source>
</evidence>
<name>A0ABX1QFZ6_9RHOO</name>
<reference evidence="1 2" key="1">
    <citation type="submission" date="2019-12" db="EMBL/GenBank/DDBJ databases">
        <title>Comparative genomics gives insights into the taxonomy of the Azoarcus-Aromatoleum group and reveals separate origins of nif in the plant-associated Azoarcus and non-plant-associated Aromatoleum sub-groups.</title>
        <authorList>
            <person name="Lafos M."/>
            <person name="Maluk M."/>
            <person name="Batista M."/>
            <person name="Junghare M."/>
            <person name="Carmona M."/>
            <person name="Faoro H."/>
            <person name="Cruz L.M."/>
            <person name="Battistoni F."/>
            <person name="De Souza E."/>
            <person name="Pedrosa F."/>
            <person name="Chen W.-M."/>
            <person name="Poole P.S."/>
            <person name="Dixon R.A."/>
            <person name="James E.K."/>
        </authorList>
    </citation>
    <scope>NUCLEOTIDE SEQUENCE [LARGE SCALE GENOMIC DNA]</scope>
    <source>
        <strain evidence="1 2">22Lin</strain>
    </source>
</reference>
<gene>
    <name evidence="1" type="ORF">GPA25_19135</name>
</gene>
<keyword evidence="2" id="KW-1185">Reference proteome</keyword>
<comment type="caution">
    <text evidence="1">The sequence shown here is derived from an EMBL/GenBank/DDBJ whole genome shotgun (WGS) entry which is preliminary data.</text>
</comment>
<protein>
    <submittedName>
        <fullName evidence="1">Uncharacterized protein</fullName>
    </submittedName>
</protein>
<accession>A0ABX1QFZ6</accession>